<dbReference type="Proteomes" id="UP000092993">
    <property type="component" value="Unassembled WGS sequence"/>
</dbReference>
<evidence type="ECO:0000313" key="1">
    <source>
        <dbReference type="EMBL" id="OBZ65952.1"/>
    </source>
</evidence>
<organism evidence="1 2">
    <name type="scientific">Grifola frondosa</name>
    <name type="common">Maitake</name>
    <name type="synonym">Polyporus frondosus</name>
    <dbReference type="NCBI Taxonomy" id="5627"/>
    <lineage>
        <taxon>Eukaryota</taxon>
        <taxon>Fungi</taxon>
        <taxon>Dikarya</taxon>
        <taxon>Basidiomycota</taxon>
        <taxon>Agaricomycotina</taxon>
        <taxon>Agaricomycetes</taxon>
        <taxon>Polyporales</taxon>
        <taxon>Grifolaceae</taxon>
        <taxon>Grifola</taxon>
    </lineage>
</organism>
<proteinExistence type="predicted"/>
<sequence length="72" mass="8107">MLGLATPSRVFAHLSRPPSISAGLYCNSTHAHYRLSEARSTSKTYRAIERLFILAFSAIFCSKFFTKRILVP</sequence>
<reference evidence="1 2" key="1">
    <citation type="submission" date="2016-03" db="EMBL/GenBank/DDBJ databases">
        <title>Whole genome sequencing of Grifola frondosa 9006-11.</title>
        <authorList>
            <person name="Min B."/>
            <person name="Park H."/>
            <person name="Kim J.-G."/>
            <person name="Cho H."/>
            <person name="Oh Y.-L."/>
            <person name="Kong W.-S."/>
            <person name="Choi I.-G."/>
        </authorList>
    </citation>
    <scope>NUCLEOTIDE SEQUENCE [LARGE SCALE GENOMIC DNA]</scope>
    <source>
        <strain evidence="1 2">9006-11</strain>
    </source>
</reference>
<accession>A0A1C7LMF9</accession>
<evidence type="ECO:0000313" key="2">
    <source>
        <dbReference type="Proteomes" id="UP000092993"/>
    </source>
</evidence>
<gene>
    <name evidence="1" type="ORF">A0H81_14183</name>
</gene>
<keyword evidence="2" id="KW-1185">Reference proteome</keyword>
<dbReference type="EMBL" id="LUGG01000038">
    <property type="protein sequence ID" value="OBZ65952.1"/>
    <property type="molecule type" value="Genomic_DNA"/>
</dbReference>
<dbReference type="AlphaFoldDB" id="A0A1C7LMF9"/>
<name>A0A1C7LMF9_GRIFR</name>
<comment type="caution">
    <text evidence="1">The sequence shown here is derived from an EMBL/GenBank/DDBJ whole genome shotgun (WGS) entry which is preliminary data.</text>
</comment>
<protein>
    <submittedName>
        <fullName evidence="1">Uncharacterized protein</fullName>
    </submittedName>
</protein>